<dbReference type="SUPFAM" id="SSF53474">
    <property type="entry name" value="alpha/beta-Hydrolases"/>
    <property type="match status" value="1"/>
</dbReference>
<dbReference type="PANTHER" id="PTHR42776:SF27">
    <property type="entry name" value="DIPEPTIDYL PEPTIDASE FAMILY MEMBER 6"/>
    <property type="match status" value="1"/>
</dbReference>
<dbReference type="Gene3D" id="1.25.40.10">
    <property type="entry name" value="Tetratricopeptide repeat domain"/>
    <property type="match status" value="1"/>
</dbReference>
<evidence type="ECO:0000313" key="4">
    <source>
        <dbReference type="EMBL" id="AOS95899.1"/>
    </source>
</evidence>
<keyword evidence="1" id="KW-0378">Hydrolase</keyword>
<accession>A0A1C9W408</accession>
<dbReference type="PANTHER" id="PTHR42776">
    <property type="entry name" value="SERINE PEPTIDASE S9 FAMILY MEMBER"/>
    <property type="match status" value="1"/>
</dbReference>
<evidence type="ECO:0000313" key="5">
    <source>
        <dbReference type="Proteomes" id="UP000095672"/>
    </source>
</evidence>
<organism evidence="4 5">
    <name type="scientific">Microbulbifer aggregans</name>
    <dbReference type="NCBI Taxonomy" id="1769779"/>
    <lineage>
        <taxon>Bacteria</taxon>
        <taxon>Pseudomonadati</taxon>
        <taxon>Pseudomonadota</taxon>
        <taxon>Gammaproteobacteria</taxon>
        <taxon>Cellvibrionales</taxon>
        <taxon>Microbulbiferaceae</taxon>
        <taxon>Microbulbifer</taxon>
    </lineage>
</organism>
<name>A0A1C9W408_9GAMM</name>
<dbReference type="Proteomes" id="UP000095672">
    <property type="component" value="Chromosome"/>
</dbReference>
<dbReference type="GO" id="GO:0006508">
    <property type="term" value="P:proteolysis"/>
    <property type="evidence" value="ECO:0007669"/>
    <property type="project" value="InterPro"/>
</dbReference>
<dbReference type="STRING" id="1769779.AUP74_00428"/>
<dbReference type="OrthoDB" id="4269629at2"/>
<evidence type="ECO:0000259" key="3">
    <source>
        <dbReference type="Pfam" id="PF12975"/>
    </source>
</evidence>
<dbReference type="AlphaFoldDB" id="A0A1C9W408"/>
<dbReference type="Pfam" id="PF08238">
    <property type="entry name" value="Sel1"/>
    <property type="match status" value="2"/>
</dbReference>
<dbReference type="RefSeq" id="WP_069946110.1">
    <property type="nucleotide sequence ID" value="NZ_CP014143.1"/>
</dbReference>
<dbReference type="Gene3D" id="2.60.40.2390">
    <property type="match status" value="1"/>
</dbReference>
<gene>
    <name evidence="4" type="ORF">AUP74_00428</name>
</gene>
<dbReference type="SMART" id="SM00671">
    <property type="entry name" value="SEL1"/>
    <property type="match status" value="2"/>
</dbReference>
<sequence>MKLCRLALLVFTFSFSLYGWAKTLPAELFFRSPEVLSLKLDPSGRMIAGHVLRPKHHVALVDLASGVHYPMLKLDSTQGSLQRYDWVDSSTVYYEVYFKGSEEWKRGFIDIDYSGEKPQYRSREIRAEGSLIDALPDVNDQMLFAQKHGDSVWIHRASTAQVAQNALSRATLFKKPLENVVDYIWDPQVSTLIAKTREEDEVIIWKFGSDDSSWQRVHSLAQPDDVFKPVGYMEDGTLAVLSNFNSDKVVLYRFNLAAGSFGEVLYRHKRYDLVGARTDASGALNSVAYVDHGRLVNEYISAEAGKISSKFAKAFPGKQIVIVDETAEQGKYIALVYASDDPGAYYLFNRSTLKAEKLYGLNEDIPQNMLTRSEPLLSSSSDGVEIESLITVPERSNGVLLVYPHGGPIGVRDHTFFDPETQFYANRGYSVLRVNFRGSVGFGKEFYRSAVGQWGQLIEDDIGSAIDAAMATYGFDHICTIGSSYGGYSSMMLAIQRPEQVDCVISMYGVYDLPLLFNASNYKVHEDYRQRVRRTVGEEGESLKQFSPFRLAGAVKAPALIVAGKKDQISGFEQANRMHYVMEKLGKQVEFVAYKGVGHGHTNWGGEYHQAAYVDDFIRRVLSLPFPDNDEAISEDLLYLSESYRNGTGVAADESRALTYLERAARMGNASAQTRLGDHFLNTSNPKQTEAAIRWYESASRQGAGGATYMLAELSAQGSGPAVEASDIYDLYRRAEGEGAYFAYIGVARHQCLGIGTEQDLGACIEKLFQNVDFEDQGLKGERLKQVGQLNWDKQSVVLAEVLDRVDFTGEQLEKIRAFFKFGGGYDQAATLAKTQTGLAEGDSYPYTIREETLQVPLRKGLKFGTRYAMTGEADKTHAVIRLKWTHPEQVLPSGRRVTEEHDILLPTLGKDSSMTYSFDFDYEMVPGTWTLEFFDIEGRELMRQTFEVVEPGEDA</sequence>
<dbReference type="EMBL" id="CP014143">
    <property type="protein sequence ID" value="AOS95899.1"/>
    <property type="molecule type" value="Genomic_DNA"/>
</dbReference>
<reference evidence="5" key="1">
    <citation type="submission" date="2016-01" db="EMBL/GenBank/DDBJ databases">
        <title>Complete genome sequence of Microbulbifer sp. CCB-MM1, a halophile isolated from Matang Mangrove Forest, Perak.</title>
        <authorList>
            <person name="Moh T.H."/>
            <person name="Dinesh B."/>
            <person name="Lau N.-S."/>
            <person name="Go F."/>
            <person name="Alexander Chong S.-C."/>
        </authorList>
    </citation>
    <scope>NUCLEOTIDE SEQUENCE [LARGE SCALE GENOMIC DNA]</scope>
    <source>
        <strain evidence="5">CCB-MM1</strain>
    </source>
</reference>
<keyword evidence="5" id="KW-1185">Reference proteome</keyword>
<dbReference type="Gene3D" id="3.40.50.1820">
    <property type="entry name" value="alpha/beta hydrolase"/>
    <property type="match status" value="1"/>
</dbReference>
<feature type="domain" description="Peptidase S9 prolyl oligopeptidase catalytic" evidence="2">
    <location>
        <begin position="417"/>
        <end position="622"/>
    </location>
</feature>
<dbReference type="SUPFAM" id="SSF81901">
    <property type="entry name" value="HCP-like"/>
    <property type="match status" value="1"/>
</dbReference>
<evidence type="ECO:0000256" key="1">
    <source>
        <dbReference type="ARBA" id="ARBA00022801"/>
    </source>
</evidence>
<dbReference type="Pfam" id="PF12975">
    <property type="entry name" value="DUF3859"/>
    <property type="match status" value="1"/>
</dbReference>
<proteinExistence type="predicted"/>
<dbReference type="InterPro" id="IPR006597">
    <property type="entry name" value="Sel1-like"/>
</dbReference>
<dbReference type="InterPro" id="IPR024331">
    <property type="entry name" value="DUF3859"/>
</dbReference>
<dbReference type="InterPro" id="IPR011990">
    <property type="entry name" value="TPR-like_helical_dom_sf"/>
</dbReference>
<dbReference type="Pfam" id="PF00326">
    <property type="entry name" value="Peptidase_S9"/>
    <property type="match status" value="1"/>
</dbReference>
<dbReference type="GO" id="GO:0004252">
    <property type="term" value="F:serine-type endopeptidase activity"/>
    <property type="evidence" value="ECO:0007669"/>
    <property type="project" value="TreeGrafter"/>
</dbReference>
<dbReference type="InterPro" id="IPR029058">
    <property type="entry name" value="AB_hydrolase_fold"/>
</dbReference>
<evidence type="ECO:0000259" key="2">
    <source>
        <dbReference type="Pfam" id="PF00326"/>
    </source>
</evidence>
<dbReference type="InterPro" id="IPR001375">
    <property type="entry name" value="Peptidase_S9_cat"/>
</dbReference>
<dbReference type="KEGG" id="micc:AUP74_00428"/>
<dbReference type="SUPFAM" id="SSF82171">
    <property type="entry name" value="DPP6 N-terminal domain-like"/>
    <property type="match status" value="1"/>
</dbReference>
<feature type="domain" description="DUF3859" evidence="3">
    <location>
        <begin position="848"/>
        <end position="949"/>
    </location>
</feature>
<protein>
    <submittedName>
        <fullName evidence="4">Prolyl oligopeptidase family protein</fullName>
    </submittedName>
</protein>